<evidence type="ECO:0000313" key="3">
    <source>
        <dbReference type="EMBL" id="CUO04403.1"/>
    </source>
</evidence>
<dbReference type="SUPFAM" id="SSF57997">
    <property type="entry name" value="Tropomyosin"/>
    <property type="match status" value="1"/>
</dbReference>
<sequence length="887" mass="93495">MADNFGLKIGIEGEKEFKKALSEINQSFKVLGSEMKLVSSQFDKNDKSVQALSARNTVLNKEIEAQKNKVETLRAALRNAADSFGENDRRTQNWQIQLNNAEAALNSMERELSDNERAIEALSREETDAADATERLSQEIARQEDALAGMKRAYSNAVLQYGKGSSEAKELEGRISRLSVELRENRERMKDAGDVAEDLGDSLEDASEGADKLGSGFSVATVAMGNLISSGIQAALNGIKELGSAIWNLDEATEEYRVAQGKLTTAFEAAGYSGEAAQKSYNEFYKILGDTDTATEASQLLAQLAQNEQDITKWTNIAAGVYGTFGDALPIEGMIESANETAKVGQVTGSLADALNWVGISEDEFNEKLAACSDESERNRLIMETLSGAYDEASGAFYRNNEALVASREGQAQLDETLAGLGETISNVKNSLRAEFLPAISEVISAFTDMINGVDGADEAFAGAITGLVNTAVSMLPQFVDTGMQILTSLLSGIIQSLPVVVEGAAQIIVTLAQGIAEAVPTLIPQIVLVVTQIVQTLIENLPMILDAALQLILGLAQGLLDAIPVLIAALPAIITALVEFIVGAIPQIIDAGIQLLTSLISALPEIITAIVAAIPQIIDGLVTAILGSIPQIIEAGVNLLISLIQNLPTIITTIVGAIPQIITSIINALVGNIDKIVLAGVQLFVALIANLPKIIVEIVKAVPQIISAIVKGFASGVSQMANIGLNLIKGIWNGIGNAASWLWNKVSGFCSNLLSKIKGFFGISSPSREMAWVGDMLTQGLAGGIEDGAGAAISAAEDLNNGILGVMNGLAADMQSAVPSNFAFDTAGMAGSVAGGMGGTGGTSFGTLITIQQMIVRSEDDIRRISQELYNLIQTGSRAQGRFSTA</sequence>
<keyword evidence="2" id="KW-1133">Transmembrane helix</keyword>
<feature type="coiled-coil region" evidence="1">
    <location>
        <begin position="49"/>
        <end position="188"/>
    </location>
</feature>
<dbReference type="Gene3D" id="1.20.58.60">
    <property type="match status" value="1"/>
</dbReference>
<dbReference type="InterPro" id="IPR016024">
    <property type="entry name" value="ARM-type_fold"/>
</dbReference>
<keyword evidence="2" id="KW-0812">Transmembrane</keyword>
<name>A0A174BUS1_9FIRM</name>
<feature type="transmembrane region" description="Helical" evidence="2">
    <location>
        <begin position="678"/>
        <end position="697"/>
    </location>
</feature>
<evidence type="ECO:0000256" key="1">
    <source>
        <dbReference type="SAM" id="Coils"/>
    </source>
</evidence>
<feature type="transmembrane region" description="Helical" evidence="2">
    <location>
        <begin position="651"/>
        <end position="671"/>
    </location>
</feature>
<accession>A0A174BUS1</accession>
<feature type="transmembrane region" description="Helical" evidence="2">
    <location>
        <begin position="568"/>
        <end position="590"/>
    </location>
</feature>
<dbReference type="AlphaFoldDB" id="A0A174BUS1"/>
<protein>
    <submittedName>
        <fullName evidence="3">Phage-related protein</fullName>
    </submittedName>
</protein>
<dbReference type="SUPFAM" id="SSF48371">
    <property type="entry name" value="ARM repeat"/>
    <property type="match status" value="1"/>
</dbReference>
<keyword evidence="2" id="KW-0472">Membrane</keyword>
<reference evidence="3 4" key="1">
    <citation type="submission" date="2015-09" db="EMBL/GenBank/DDBJ databases">
        <authorList>
            <consortium name="Pathogen Informatics"/>
        </authorList>
    </citation>
    <scope>NUCLEOTIDE SEQUENCE [LARGE SCALE GENOMIC DNA]</scope>
    <source>
        <strain evidence="3 4">2789STDY5834841</strain>
    </source>
</reference>
<feature type="transmembrane region" description="Helical" evidence="2">
    <location>
        <begin position="596"/>
        <end position="615"/>
    </location>
</feature>
<organism evidence="3 4">
    <name type="scientific">[Ruminococcus] torques</name>
    <dbReference type="NCBI Taxonomy" id="33039"/>
    <lineage>
        <taxon>Bacteria</taxon>
        <taxon>Bacillati</taxon>
        <taxon>Bacillota</taxon>
        <taxon>Clostridia</taxon>
        <taxon>Lachnospirales</taxon>
        <taxon>Lachnospiraceae</taxon>
        <taxon>Mediterraneibacter</taxon>
    </lineage>
</organism>
<gene>
    <name evidence="3" type="ORF">ERS852456_01466</name>
</gene>
<evidence type="ECO:0000313" key="4">
    <source>
        <dbReference type="Proteomes" id="UP000095787"/>
    </source>
</evidence>
<dbReference type="InterPro" id="IPR011989">
    <property type="entry name" value="ARM-like"/>
</dbReference>
<dbReference type="RefSeq" id="WP_055159006.1">
    <property type="nucleotide sequence ID" value="NZ_CYZO01000016.1"/>
</dbReference>
<dbReference type="Gene3D" id="1.25.10.10">
    <property type="entry name" value="Leucine-rich Repeat Variant"/>
    <property type="match status" value="1"/>
</dbReference>
<dbReference type="EMBL" id="CYZO01000016">
    <property type="protein sequence ID" value="CUO04403.1"/>
    <property type="molecule type" value="Genomic_DNA"/>
</dbReference>
<dbReference type="Proteomes" id="UP000095787">
    <property type="component" value="Unassembled WGS sequence"/>
</dbReference>
<evidence type="ECO:0000256" key="2">
    <source>
        <dbReference type="SAM" id="Phobius"/>
    </source>
</evidence>
<keyword evidence="1" id="KW-0175">Coiled coil</keyword>
<proteinExistence type="predicted"/>